<organism evidence="8 9">
    <name type="scientific">Stephania yunnanensis</name>
    <dbReference type="NCBI Taxonomy" id="152371"/>
    <lineage>
        <taxon>Eukaryota</taxon>
        <taxon>Viridiplantae</taxon>
        <taxon>Streptophyta</taxon>
        <taxon>Embryophyta</taxon>
        <taxon>Tracheophyta</taxon>
        <taxon>Spermatophyta</taxon>
        <taxon>Magnoliopsida</taxon>
        <taxon>Ranunculales</taxon>
        <taxon>Menispermaceae</taxon>
        <taxon>Menispermoideae</taxon>
        <taxon>Cissampelideae</taxon>
        <taxon>Stephania</taxon>
    </lineage>
</organism>
<evidence type="ECO:0000313" key="9">
    <source>
        <dbReference type="Proteomes" id="UP001420932"/>
    </source>
</evidence>
<dbReference type="InterPro" id="IPR014001">
    <property type="entry name" value="Helicase_ATP-bd"/>
</dbReference>
<keyword evidence="9" id="KW-1185">Reference proteome</keyword>
<evidence type="ECO:0000259" key="7">
    <source>
        <dbReference type="PROSITE" id="PS51194"/>
    </source>
</evidence>
<evidence type="ECO:0000313" key="8">
    <source>
        <dbReference type="EMBL" id="KAK9161877.1"/>
    </source>
</evidence>
<dbReference type="GO" id="GO:0004386">
    <property type="term" value="F:helicase activity"/>
    <property type="evidence" value="ECO:0007669"/>
    <property type="project" value="UniProtKB-KW"/>
</dbReference>
<feature type="domain" description="Helicase C-terminal" evidence="7">
    <location>
        <begin position="445"/>
        <end position="596"/>
    </location>
</feature>
<dbReference type="Gene3D" id="3.40.50.300">
    <property type="entry name" value="P-loop containing nucleotide triphosphate hydrolases"/>
    <property type="match status" value="1"/>
</dbReference>
<dbReference type="SMART" id="SM00490">
    <property type="entry name" value="HELICc"/>
    <property type="match status" value="1"/>
</dbReference>
<keyword evidence="3" id="KW-0347">Helicase</keyword>
<dbReference type="CDD" id="cd18793">
    <property type="entry name" value="SF2_C_SNF"/>
    <property type="match status" value="1"/>
</dbReference>
<dbReference type="InterPro" id="IPR027417">
    <property type="entry name" value="P-loop_NTPase"/>
</dbReference>
<evidence type="ECO:0000256" key="3">
    <source>
        <dbReference type="ARBA" id="ARBA00022806"/>
    </source>
</evidence>
<dbReference type="Pfam" id="PF00271">
    <property type="entry name" value="Helicase_C"/>
    <property type="match status" value="1"/>
</dbReference>
<comment type="caution">
    <text evidence="8">The sequence shown here is derived from an EMBL/GenBank/DDBJ whole genome shotgun (WGS) entry which is preliminary data.</text>
</comment>
<keyword evidence="4" id="KW-0067">ATP-binding</keyword>
<evidence type="ECO:0000256" key="2">
    <source>
        <dbReference type="ARBA" id="ARBA00022801"/>
    </source>
</evidence>
<dbReference type="GO" id="GO:0006281">
    <property type="term" value="P:DNA repair"/>
    <property type="evidence" value="ECO:0007669"/>
    <property type="project" value="TreeGrafter"/>
</dbReference>
<protein>
    <recommendedName>
        <fullName evidence="10">SWI/SNF-related matrix-associated actin-dependent regulator of chromatin subfamily A-like protein 1</fullName>
    </recommendedName>
</protein>
<proteinExistence type="predicted"/>
<feature type="region of interest" description="Disordered" evidence="5">
    <location>
        <begin position="27"/>
        <end position="79"/>
    </location>
</feature>
<dbReference type="FunFam" id="3.40.50.10810:FF:000044">
    <property type="entry name" value="Chromatin remodeling factor18"/>
    <property type="match status" value="1"/>
</dbReference>
<dbReference type="Pfam" id="PF00176">
    <property type="entry name" value="SNF2-rel_dom"/>
    <property type="match status" value="1"/>
</dbReference>
<dbReference type="Gene3D" id="3.40.50.10810">
    <property type="entry name" value="Tandem AAA-ATPase domain"/>
    <property type="match status" value="1"/>
</dbReference>
<dbReference type="AlphaFoldDB" id="A0AAP0KZX2"/>
<feature type="compositionally biased region" description="Low complexity" evidence="5">
    <location>
        <begin position="30"/>
        <end position="43"/>
    </location>
</feature>
<dbReference type="FunFam" id="3.40.50.300:FF:001501">
    <property type="entry name" value="Chromatin remodeling factor18"/>
    <property type="match status" value="1"/>
</dbReference>
<dbReference type="GO" id="GO:0016787">
    <property type="term" value="F:hydrolase activity"/>
    <property type="evidence" value="ECO:0007669"/>
    <property type="project" value="UniProtKB-KW"/>
</dbReference>
<name>A0AAP0KZX2_9MAGN</name>
<keyword evidence="2" id="KW-0378">Hydrolase</keyword>
<evidence type="ECO:0000259" key="6">
    <source>
        <dbReference type="PROSITE" id="PS51192"/>
    </source>
</evidence>
<dbReference type="PROSITE" id="PS51192">
    <property type="entry name" value="HELICASE_ATP_BIND_1"/>
    <property type="match status" value="1"/>
</dbReference>
<feature type="domain" description="Helicase ATP-binding" evidence="6">
    <location>
        <begin position="160"/>
        <end position="310"/>
    </location>
</feature>
<sequence>MELDEWDLSAEELDSLERDALRKIAERKSSSAAASISSSSSSSQHQSLLDKQQQHQVPPSSSAGERPLPSPIKSVQSHCPRSWMFPTSSLQSAEKVLAQVNGVSIEIECLDPLVQRAIAAASAVSDLTDWRHQGCILNDILVNVDVGFLSSFGISFNFPTAIAVTACIRDSWPVLVLTPSSLRLQWASMIQQWLDISSRDILVVLSQLSGSNRGGFNIVHSNAKGNIYLDGLFNIISYDTVPKFQHVLLASGFKIVIADESHFLKNAQAKRTTCSLPLLQKAKYAILLSGTPALSRPIELFKQLEALYPDVYRNVHEYGNRYCKGGVFGIYQGASNHEELHNLMKATIMIRRLKKDVLSELPVKRRQQVLSLQVVPHDFFTDAQVFLDLAEKDMKQINALFRELEVLKYRIKSCDPKEMESLKFSEKNLINKIYTDSAEAKIPAVLDYLGTVIEAGCKFLIFAHHQNMIDSIYQFLQKKKVGCIRIDGGTPASSRQAFVTDFQEKDNIKAAVLSIRAGGVGLTLTAASTVIFAELSWTPGDIIQAEDRAHRIGQVSSVNIYYLLANDTVDDIIWDVVQSKLENLGQMLDGQENVLKVSASKQSSSPAKQKTLDSFLKRFAGIFHLLGEANLSHHGGIGVIQEKRRRRKELFPCVRGTILTQHLFQL</sequence>
<keyword evidence="1" id="KW-0547">Nucleotide-binding</keyword>
<dbReference type="EMBL" id="JBBNAF010000003">
    <property type="protein sequence ID" value="KAK9161877.1"/>
    <property type="molecule type" value="Genomic_DNA"/>
</dbReference>
<evidence type="ECO:0000256" key="5">
    <source>
        <dbReference type="SAM" id="MobiDB-lite"/>
    </source>
</evidence>
<gene>
    <name evidence="8" type="ORF">Syun_008218</name>
</gene>
<accession>A0AAP0KZX2</accession>
<reference evidence="8 9" key="1">
    <citation type="submission" date="2024-01" db="EMBL/GenBank/DDBJ databases">
        <title>Genome assemblies of Stephania.</title>
        <authorList>
            <person name="Yang L."/>
        </authorList>
    </citation>
    <scope>NUCLEOTIDE SEQUENCE [LARGE SCALE GENOMIC DNA]</scope>
    <source>
        <strain evidence="8">YNDBR</strain>
        <tissue evidence="8">Leaf</tissue>
    </source>
</reference>
<dbReference type="PANTHER" id="PTHR45766:SF3">
    <property type="entry name" value="DNA ANNEALING HELICASE AND ENDONUCLEASE ZRANB3"/>
    <property type="match status" value="1"/>
</dbReference>
<dbReference type="GO" id="GO:0031297">
    <property type="term" value="P:replication fork processing"/>
    <property type="evidence" value="ECO:0007669"/>
    <property type="project" value="TreeGrafter"/>
</dbReference>
<evidence type="ECO:0000256" key="4">
    <source>
        <dbReference type="ARBA" id="ARBA00022840"/>
    </source>
</evidence>
<dbReference type="GO" id="GO:0005524">
    <property type="term" value="F:ATP binding"/>
    <property type="evidence" value="ECO:0007669"/>
    <property type="project" value="UniProtKB-KW"/>
</dbReference>
<evidence type="ECO:0008006" key="10">
    <source>
        <dbReference type="Google" id="ProtNLM"/>
    </source>
</evidence>
<dbReference type="InterPro" id="IPR001650">
    <property type="entry name" value="Helicase_C-like"/>
</dbReference>
<evidence type="ECO:0000256" key="1">
    <source>
        <dbReference type="ARBA" id="ARBA00022741"/>
    </source>
</evidence>
<dbReference type="GO" id="GO:0043596">
    <property type="term" value="C:nuclear replication fork"/>
    <property type="evidence" value="ECO:0007669"/>
    <property type="project" value="TreeGrafter"/>
</dbReference>
<dbReference type="InterPro" id="IPR049730">
    <property type="entry name" value="SNF2/RAD54-like_C"/>
</dbReference>
<feature type="compositionally biased region" description="Polar residues" evidence="5">
    <location>
        <begin position="44"/>
        <end position="63"/>
    </location>
</feature>
<dbReference type="SUPFAM" id="SSF52540">
    <property type="entry name" value="P-loop containing nucleoside triphosphate hydrolases"/>
    <property type="match status" value="2"/>
</dbReference>
<dbReference type="Proteomes" id="UP001420932">
    <property type="component" value="Unassembled WGS sequence"/>
</dbReference>
<dbReference type="InterPro" id="IPR000330">
    <property type="entry name" value="SNF2_N"/>
</dbReference>
<dbReference type="InterPro" id="IPR038718">
    <property type="entry name" value="SNF2-like_sf"/>
</dbReference>
<dbReference type="PROSITE" id="PS51194">
    <property type="entry name" value="HELICASE_CTER"/>
    <property type="match status" value="1"/>
</dbReference>
<dbReference type="PANTHER" id="PTHR45766">
    <property type="entry name" value="DNA ANNEALING HELICASE AND ENDONUCLEASE ZRANB3 FAMILY MEMBER"/>
    <property type="match status" value="1"/>
</dbReference>
<dbReference type="GO" id="GO:0004520">
    <property type="term" value="F:DNA endonuclease activity"/>
    <property type="evidence" value="ECO:0007669"/>
    <property type="project" value="TreeGrafter"/>
</dbReference>